<dbReference type="Gene3D" id="2.160.20.10">
    <property type="entry name" value="Single-stranded right-handed beta-helix, Pectin lyase-like"/>
    <property type="match status" value="1"/>
</dbReference>
<keyword evidence="2" id="KW-1185">Reference proteome</keyword>
<organism evidence="1 2">
    <name type="scientific">Sphingobacterium corticibacterium</name>
    <dbReference type="NCBI Taxonomy" id="2484746"/>
    <lineage>
        <taxon>Bacteria</taxon>
        <taxon>Pseudomonadati</taxon>
        <taxon>Bacteroidota</taxon>
        <taxon>Sphingobacteriia</taxon>
        <taxon>Sphingobacteriales</taxon>
        <taxon>Sphingobacteriaceae</taxon>
        <taxon>Sphingobacterium</taxon>
    </lineage>
</organism>
<accession>A0A4Q6XL19</accession>
<evidence type="ECO:0000313" key="2">
    <source>
        <dbReference type="Proteomes" id="UP000292855"/>
    </source>
</evidence>
<name>A0A4Q6XL19_9SPHI</name>
<dbReference type="InterPro" id="IPR011050">
    <property type="entry name" value="Pectin_lyase_fold/virulence"/>
</dbReference>
<reference evidence="1 2" key="1">
    <citation type="submission" date="2019-02" db="EMBL/GenBank/DDBJ databases">
        <authorList>
            <person name="Li Y."/>
        </authorList>
    </citation>
    <scope>NUCLEOTIDE SEQUENCE [LARGE SCALE GENOMIC DNA]</scope>
    <source>
        <strain evidence="1 2">30C10-4-7</strain>
    </source>
</reference>
<dbReference type="OrthoDB" id="1290180at2"/>
<evidence type="ECO:0000313" key="1">
    <source>
        <dbReference type="EMBL" id="RZF60145.1"/>
    </source>
</evidence>
<dbReference type="InterPro" id="IPR012334">
    <property type="entry name" value="Pectin_lyas_fold"/>
</dbReference>
<dbReference type="AlphaFoldDB" id="A0A4Q6XL19"/>
<comment type="caution">
    <text evidence="1">The sequence shown here is derived from an EMBL/GenBank/DDBJ whole genome shotgun (WGS) entry which is preliminary data.</text>
</comment>
<protein>
    <submittedName>
        <fullName evidence="1">DUF5123 domain-containing protein</fullName>
    </submittedName>
</protein>
<gene>
    <name evidence="1" type="ORF">EWE74_13585</name>
</gene>
<dbReference type="SUPFAM" id="SSF51126">
    <property type="entry name" value="Pectin lyase-like"/>
    <property type="match status" value="1"/>
</dbReference>
<dbReference type="Proteomes" id="UP000292855">
    <property type="component" value="Unassembled WGS sequence"/>
</dbReference>
<sequence>MMKRLSILSILFLAVLFTLLFNACKELNYDEDIDLFQPRFVLTEPNVEGNSIACVWYKVNDAVAYQVDFYLDNYYTNQFASYTVTDPQIFIDDIPYATRYYIRVRSIAADTLNNSRWTMTSALTQPRPAFASLLERVAKGDILENSAIIRWTIDSDNPVDSISLVPAMDATLPTIARYLTTEEIGQGFAEIGSLEKNTLYNVDIYDTHKPRKYDKPYNTVTFRTAGPSAETVIVGATDDLTAILTEANNNAEVPEGVEYYIPAGSFYKLAPFQIRKGFKLVGAPGGTKAQIEMTGNWDISSNAYIASLEFENIEFFQNLEAGYFLNSGGGWNLEQVIFFNCDFKHFKRGFWRHQGSSYKRIGRLEMENCLFDENGGHTGPYGLFAINSGGNDNIENASFTNCTFMRDYYGTTDRTRNMRHLFDYGSSAYPIKLEYRNITIYDYAYNQRLINISSAAGSSLVFEKVLIASASGAPYAIAAATTTSFDQNYATTDYLPGLTPIAGTPLGVSAADLFVNPTAGDLTIKDINSPIVTNRVGDTRWLP</sequence>
<proteinExistence type="predicted"/>
<dbReference type="EMBL" id="SGIT01000002">
    <property type="protein sequence ID" value="RZF60145.1"/>
    <property type="molecule type" value="Genomic_DNA"/>
</dbReference>